<gene>
    <name evidence="1" type="ORF">CURHAP_LOCUS22095</name>
    <name evidence="2" type="ORF">ORAREDHAP_LOCUS21829</name>
</gene>
<evidence type="ECO:0000313" key="1">
    <source>
        <dbReference type="EMBL" id="CAB4273875.1"/>
    </source>
</evidence>
<sequence length="72" mass="7755">MNEVKDSQFSDSAKVVDSQICDATNEVGDSELPHVTSESDRQASKVEAEVVLESSLETPQDIAQQSKCSVVV</sequence>
<accession>A0A6J5UFB9</accession>
<reference evidence="4" key="1">
    <citation type="journal article" date="2020" name="Genome Biol.">
        <title>Gamete binning: chromosome-level and haplotype-resolved genome assembly enabled by high-throughput single-cell sequencing of gamete genomes.</title>
        <authorList>
            <person name="Campoy J.A."/>
            <person name="Sun H."/>
            <person name="Goel M."/>
            <person name="Jiao W.-B."/>
            <person name="Folz-Donahue K."/>
            <person name="Wang N."/>
            <person name="Rubio M."/>
            <person name="Liu C."/>
            <person name="Kukat C."/>
            <person name="Ruiz D."/>
            <person name="Huettel B."/>
            <person name="Schneeberger K."/>
        </authorList>
    </citation>
    <scope>NUCLEOTIDE SEQUENCE [LARGE SCALE GENOMIC DNA]</scope>
    <source>
        <strain evidence="4">cv. Rojo Pasion</strain>
    </source>
</reference>
<dbReference type="EMBL" id="CAEKDK010000003">
    <property type="protein sequence ID" value="CAB4273875.1"/>
    <property type="molecule type" value="Genomic_DNA"/>
</dbReference>
<proteinExistence type="predicted"/>
<reference evidence="1 3" key="2">
    <citation type="submission" date="2020-05" db="EMBL/GenBank/DDBJ databases">
        <authorList>
            <person name="Campoy J."/>
            <person name="Schneeberger K."/>
            <person name="Spophaly S."/>
        </authorList>
    </citation>
    <scope>NUCLEOTIDE SEQUENCE [LARGE SCALE GENOMIC DNA]</scope>
    <source>
        <strain evidence="1">PruArmRojPasFocal</strain>
    </source>
</reference>
<dbReference type="AlphaFoldDB" id="A0A6J5UFB9"/>
<dbReference type="Proteomes" id="UP000507222">
    <property type="component" value="Unassembled WGS sequence"/>
</dbReference>
<name>A0A6J5UFB9_PRUAR</name>
<evidence type="ECO:0000313" key="3">
    <source>
        <dbReference type="Proteomes" id="UP000507222"/>
    </source>
</evidence>
<dbReference type="EMBL" id="CAEKKB010000003">
    <property type="protein sequence ID" value="CAB4304328.1"/>
    <property type="molecule type" value="Genomic_DNA"/>
</dbReference>
<evidence type="ECO:0000313" key="2">
    <source>
        <dbReference type="EMBL" id="CAB4304328.1"/>
    </source>
</evidence>
<evidence type="ECO:0000313" key="4">
    <source>
        <dbReference type="Proteomes" id="UP000507245"/>
    </source>
</evidence>
<keyword evidence="4" id="KW-1185">Reference proteome</keyword>
<organism evidence="1 3">
    <name type="scientific">Prunus armeniaca</name>
    <name type="common">Apricot</name>
    <name type="synonym">Armeniaca vulgaris</name>
    <dbReference type="NCBI Taxonomy" id="36596"/>
    <lineage>
        <taxon>Eukaryota</taxon>
        <taxon>Viridiplantae</taxon>
        <taxon>Streptophyta</taxon>
        <taxon>Embryophyta</taxon>
        <taxon>Tracheophyta</taxon>
        <taxon>Spermatophyta</taxon>
        <taxon>Magnoliopsida</taxon>
        <taxon>eudicotyledons</taxon>
        <taxon>Gunneridae</taxon>
        <taxon>Pentapetalae</taxon>
        <taxon>rosids</taxon>
        <taxon>fabids</taxon>
        <taxon>Rosales</taxon>
        <taxon>Rosaceae</taxon>
        <taxon>Amygdaloideae</taxon>
        <taxon>Amygdaleae</taxon>
        <taxon>Prunus</taxon>
    </lineage>
</organism>
<protein>
    <submittedName>
        <fullName evidence="1">Uncharacterized protein</fullName>
    </submittedName>
</protein>
<dbReference type="Proteomes" id="UP000507245">
    <property type="component" value="Unassembled WGS sequence"/>
</dbReference>